<dbReference type="Proteomes" id="UP000284842">
    <property type="component" value="Unassembled WGS sequence"/>
</dbReference>
<dbReference type="Pfam" id="PF13243">
    <property type="entry name" value="SQHop_cyclase_C"/>
    <property type="match status" value="1"/>
</dbReference>
<keyword evidence="5" id="KW-0443">Lipid metabolism</keyword>
<evidence type="ECO:0000256" key="2">
    <source>
        <dbReference type="ARBA" id="ARBA00022516"/>
    </source>
</evidence>
<dbReference type="Gene3D" id="1.50.10.20">
    <property type="match status" value="2"/>
</dbReference>
<dbReference type="OrthoDB" id="21502at2759"/>
<evidence type="ECO:0000313" key="11">
    <source>
        <dbReference type="Proteomes" id="UP000284842"/>
    </source>
</evidence>
<keyword evidence="6 7" id="KW-0413">Isomerase</keyword>
<evidence type="ECO:0000256" key="6">
    <source>
        <dbReference type="ARBA" id="ARBA00023235"/>
    </source>
</evidence>
<comment type="similarity">
    <text evidence="1 7">Belongs to the terpene cyclase/mutase family.</text>
</comment>
<feature type="domain" description="Squalene cyclase N-terminal" evidence="9">
    <location>
        <begin position="82"/>
        <end position="356"/>
    </location>
</feature>
<keyword evidence="4" id="KW-0752">Steroid biosynthesis</keyword>
<dbReference type="InterPro" id="IPR032697">
    <property type="entry name" value="SQ_cyclase_N"/>
</dbReference>
<dbReference type="NCBIfam" id="TIGR01787">
    <property type="entry name" value="squalene_cyclas"/>
    <property type="match status" value="1"/>
</dbReference>
<name>A0A409VKP9_9AGAR</name>
<protein>
    <recommendedName>
        <fullName evidence="7">Terpene cyclase/mutase family member</fullName>
        <ecNumber evidence="7">5.4.99.-</ecNumber>
    </recommendedName>
</protein>
<reference evidence="10 11" key="1">
    <citation type="journal article" date="2018" name="Evol. Lett.">
        <title>Horizontal gene cluster transfer increased hallucinogenic mushroom diversity.</title>
        <authorList>
            <person name="Reynolds H.T."/>
            <person name="Vijayakumar V."/>
            <person name="Gluck-Thaler E."/>
            <person name="Korotkin H.B."/>
            <person name="Matheny P.B."/>
            <person name="Slot J.C."/>
        </authorList>
    </citation>
    <scope>NUCLEOTIDE SEQUENCE [LARGE SCALE GENOMIC DNA]</scope>
    <source>
        <strain evidence="10 11">2629</strain>
    </source>
</reference>
<evidence type="ECO:0000259" key="9">
    <source>
        <dbReference type="Pfam" id="PF13249"/>
    </source>
</evidence>
<dbReference type="AlphaFoldDB" id="A0A409VKP9"/>
<dbReference type="InterPro" id="IPR008930">
    <property type="entry name" value="Terpenoid_cyclase/PrenylTrfase"/>
</dbReference>
<proteinExistence type="inferred from homology"/>
<feature type="domain" description="Squalene cyclase C-terminal" evidence="8">
    <location>
        <begin position="382"/>
        <end position="714"/>
    </location>
</feature>
<evidence type="ECO:0000256" key="7">
    <source>
        <dbReference type="RuleBase" id="RU362003"/>
    </source>
</evidence>
<dbReference type="PANTHER" id="PTHR11764:SF20">
    <property type="entry name" value="LANOSTEROL SYNTHASE"/>
    <property type="match status" value="1"/>
</dbReference>
<dbReference type="InterPro" id="IPR018333">
    <property type="entry name" value="Squalene_cyclase"/>
</dbReference>
<dbReference type="SUPFAM" id="SSF48239">
    <property type="entry name" value="Terpenoid cyclases/Protein prenyltransferases"/>
    <property type="match status" value="2"/>
</dbReference>
<sequence length="722" mass="82556">MWGPLDIPASGAQPFTDYSRWRLRISEGGRQTWHYLRNDDELAAWPQDDATKFWLGLKTSAPDLPRAKTALEAADNGYKFYKRLQTEDGHWAGEYGGPMILVPGLVIGSYVAGMGFREEERLEIIRYFMNRAHPDDGGWGIHVEGHSTVFGTGLTYASLRLLGVSKDHPVCVKARKTLHQLGGCTSMPAWGKFWLSVLNCYDWEGNNPVAPEVWLLPDWVPIHPSRWWIHTRSVHIGMSYLYGIRFKHPENDLILSLREELYPEDYYSIDWPSQRNNVNKVDLYVPHSTLFEFLNTFSVAYEYCPLPSLRRAALERVYELIVMEDENTGYQTVGPIPKMLNLICRVHVEGRDSKAARRHDEKREDFYWMTPEGLLMSGTNGSQLWDICFITQALVETGLGHLEENKQSLVKALEWLDQTQMTDNPLHFQTNYRHATKGAWPFSTKEQGYTVSDCTAEALKSVMFLQFDIDYTQARISKDRMCDAVDILLSLQNPSGGFASYELIRGPTWLERLNPAEVFANIMTEFCYPECTTSVITSLSIFSKHVPDYRSQDIDRTIKKAIKYLHSVQAPEGGWVGSWGICFTYATMFALESLSLAGETYENSPRARKACNFLLGHQREDGGWGESYKSCELSKWVEHENTQVVQTCWAVMALMYAKYPHAEPIKKGVHLVMSRQKPDGSWAQEAIEGVFNKTCAIAYPNFKFSFPIWMLGKAHHYLLALK</sequence>
<evidence type="ECO:0000256" key="1">
    <source>
        <dbReference type="ARBA" id="ARBA00009755"/>
    </source>
</evidence>
<dbReference type="FunFam" id="1.50.10.20:FF:000003">
    <property type="entry name" value="Terpene cyclase/mutase family member"/>
    <property type="match status" value="1"/>
</dbReference>
<dbReference type="PANTHER" id="PTHR11764">
    <property type="entry name" value="TERPENE CYCLASE/MUTASE FAMILY MEMBER"/>
    <property type="match status" value="1"/>
</dbReference>
<dbReference type="GO" id="GO:0006696">
    <property type="term" value="P:ergosterol biosynthetic process"/>
    <property type="evidence" value="ECO:0007669"/>
    <property type="project" value="TreeGrafter"/>
</dbReference>
<evidence type="ECO:0000259" key="8">
    <source>
        <dbReference type="Pfam" id="PF13243"/>
    </source>
</evidence>
<accession>A0A409VKP9</accession>
<dbReference type="EMBL" id="NHTK01006034">
    <property type="protein sequence ID" value="PPQ66786.1"/>
    <property type="molecule type" value="Genomic_DNA"/>
</dbReference>
<dbReference type="GO" id="GO:0000250">
    <property type="term" value="F:lanosterol synthase activity"/>
    <property type="evidence" value="ECO:0007669"/>
    <property type="project" value="TreeGrafter"/>
</dbReference>
<dbReference type="FunCoup" id="A0A409VKP9">
    <property type="interactions" value="82"/>
</dbReference>
<dbReference type="InParanoid" id="A0A409VKP9"/>
<evidence type="ECO:0000256" key="5">
    <source>
        <dbReference type="ARBA" id="ARBA00023098"/>
    </source>
</evidence>
<keyword evidence="11" id="KW-1185">Reference proteome</keyword>
<organism evidence="10 11">
    <name type="scientific">Panaeolus cyanescens</name>
    <dbReference type="NCBI Taxonomy" id="181874"/>
    <lineage>
        <taxon>Eukaryota</taxon>
        <taxon>Fungi</taxon>
        <taxon>Dikarya</taxon>
        <taxon>Basidiomycota</taxon>
        <taxon>Agaricomycotina</taxon>
        <taxon>Agaricomycetes</taxon>
        <taxon>Agaricomycetidae</taxon>
        <taxon>Agaricales</taxon>
        <taxon>Agaricineae</taxon>
        <taxon>Galeropsidaceae</taxon>
        <taxon>Panaeolus</taxon>
    </lineage>
</organism>
<gene>
    <name evidence="10" type="ORF">CVT24_008695</name>
</gene>
<evidence type="ECO:0000256" key="4">
    <source>
        <dbReference type="ARBA" id="ARBA00022955"/>
    </source>
</evidence>
<dbReference type="STRING" id="181874.A0A409VKP9"/>
<evidence type="ECO:0000256" key="3">
    <source>
        <dbReference type="ARBA" id="ARBA00022737"/>
    </source>
</evidence>
<dbReference type="GO" id="GO:0016104">
    <property type="term" value="P:triterpenoid biosynthetic process"/>
    <property type="evidence" value="ECO:0007669"/>
    <property type="project" value="InterPro"/>
</dbReference>
<dbReference type="CDD" id="cd02892">
    <property type="entry name" value="SQCY_1"/>
    <property type="match status" value="1"/>
</dbReference>
<dbReference type="InterPro" id="IPR032696">
    <property type="entry name" value="SQ_cyclase_C"/>
</dbReference>
<dbReference type="EC" id="5.4.99.-" evidence="7"/>
<keyword evidence="3" id="KW-0677">Repeat</keyword>
<evidence type="ECO:0000313" key="10">
    <source>
        <dbReference type="EMBL" id="PPQ66786.1"/>
    </source>
</evidence>
<dbReference type="Gene3D" id="6.20.120.20">
    <property type="match status" value="1"/>
</dbReference>
<comment type="caution">
    <text evidence="10">The sequence shown here is derived from an EMBL/GenBank/DDBJ whole genome shotgun (WGS) entry which is preliminary data.</text>
</comment>
<keyword evidence="2" id="KW-0444">Lipid biosynthesis</keyword>
<dbReference type="GO" id="GO:0005811">
    <property type="term" value="C:lipid droplet"/>
    <property type="evidence" value="ECO:0007669"/>
    <property type="project" value="InterPro"/>
</dbReference>
<dbReference type="Pfam" id="PF13249">
    <property type="entry name" value="SQHop_cyclase_N"/>
    <property type="match status" value="1"/>
</dbReference>
<dbReference type="SFLD" id="SFLDG01016">
    <property type="entry name" value="Prenyltransferase_Like_2"/>
    <property type="match status" value="1"/>
</dbReference>